<keyword evidence="1" id="KW-0812">Transmembrane</keyword>
<feature type="transmembrane region" description="Helical" evidence="1">
    <location>
        <begin position="72"/>
        <end position="99"/>
    </location>
</feature>
<sequence>YFAFSSNGSSFLFGIYRDNVLFDSNLVHFQMGFCLIVVWFCLFRLRLSCSQEKFNSDACACCRPFFFLKNIFWVLFIFSLLPFLFAIYVSFSFIFIFLLSSCSRLDHCPHI</sequence>
<reference evidence="3" key="1">
    <citation type="submission" date="2016-06" db="EMBL/GenBank/DDBJ databases">
        <title>Parallel loss of symbiosis genes in relatives of nitrogen-fixing non-legume Parasponia.</title>
        <authorList>
            <person name="Van Velzen R."/>
            <person name="Holmer R."/>
            <person name="Bu F."/>
            <person name="Rutten L."/>
            <person name="Van Zeijl A."/>
            <person name="Liu W."/>
            <person name="Santuari L."/>
            <person name="Cao Q."/>
            <person name="Sharma T."/>
            <person name="Shen D."/>
            <person name="Roswanjaya Y."/>
            <person name="Wardhani T."/>
            <person name="Kalhor M.S."/>
            <person name="Jansen J."/>
            <person name="Van den Hoogen J."/>
            <person name="Gungor B."/>
            <person name="Hartog M."/>
            <person name="Hontelez J."/>
            <person name="Verver J."/>
            <person name="Yang W.-C."/>
            <person name="Schijlen E."/>
            <person name="Repin R."/>
            <person name="Schilthuizen M."/>
            <person name="Schranz E."/>
            <person name="Heidstra R."/>
            <person name="Miyata K."/>
            <person name="Fedorova E."/>
            <person name="Kohlen W."/>
            <person name="Bisseling T."/>
            <person name="Smit S."/>
            <person name="Geurts R."/>
        </authorList>
    </citation>
    <scope>NUCLEOTIDE SEQUENCE [LARGE SCALE GENOMIC DNA]</scope>
    <source>
        <strain evidence="3">cv. RG33-2</strain>
    </source>
</reference>
<proteinExistence type="predicted"/>
<evidence type="ECO:0008006" key="4">
    <source>
        <dbReference type="Google" id="ProtNLM"/>
    </source>
</evidence>
<evidence type="ECO:0000256" key="1">
    <source>
        <dbReference type="SAM" id="Phobius"/>
    </source>
</evidence>
<feature type="non-terminal residue" evidence="2">
    <location>
        <position position="1"/>
    </location>
</feature>
<protein>
    <recommendedName>
        <fullName evidence="4">Transmembrane protein</fullName>
    </recommendedName>
</protein>
<dbReference type="Proteomes" id="UP000237000">
    <property type="component" value="Unassembled WGS sequence"/>
</dbReference>
<dbReference type="InParanoid" id="A0A2P5FTK5"/>
<evidence type="ECO:0000313" key="3">
    <source>
        <dbReference type="Proteomes" id="UP000237000"/>
    </source>
</evidence>
<feature type="transmembrane region" description="Helical" evidence="1">
    <location>
        <begin position="26"/>
        <end position="45"/>
    </location>
</feature>
<comment type="caution">
    <text evidence="2">The sequence shown here is derived from an EMBL/GenBank/DDBJ whole genome shotgun (WGS) entry which is preliminary data.</text>
</comment>
<accession>A0A2P5FTK5</accession>
<gene>
    <name evidence="2" type="ORF">TorRG33x02_028680</name>
</gene>
<name>A0A2P5FTK5_TREOI</name>
<organism evidence="2 3">
    <name type="scientific">Trema orientale</name>
    <name type="common">Charcoal tree</name>
    <name type="synonym">Celtis orientalis</name>
    <dbReference type="NCBI Taxonomy" id="63057"/>
    <lineage>
        <taxon>Eukaryota</taxon>
        <taxon>Viridiplantae</taxon>
        <taxon>Streptophyta</taxon>
        <taxon>Embryophyta</taxon>
        <taxon>Tracheophyta</taxon>
        <taxon>Spermatophyta</taxon>
        <taxon>Magnoliopsida</taxon>
        <taxon>eudicotyledons</taxon>
        <taxon>Gunneridae</taxon>
        <taxon>Pentapetalae</taxon>
        <taxon>rosids</taxon>
        <taxon>fabids</taxon>
        <taxon>Rosales</taxon>
        <taxon>Cannabaceae</taxon>
        <taxon>Trema</taxon>
    </lineage>
</organism>
<dbReference type="EMBL" id="JXTC01000009">
    <property type="protein sequence ID" value="POO01114.1"/>
    <property type="molecule type" value="Genomic_DNA"/>
</dbReference>
<keyword evidence="3" id="KW-1185">Reference proteome</keyword>
<keyword evidence="1" id="KW-1133">Transmembrane helix</keyword>
<keyword evidence="1" id="KW-0472">Membrane</keyword>
<dbReference type="OrthoDB" id="10515389at2759"/>
<evidence type="ECO:0000313" key="2">
    <source>
        <dbReference type="EMBL" id="POO01114.1"/>
    </source>
</evidence>
<dbReference type="AlphaFoldDB" id="A0A2P5FTK5"/>